<accession>A0A3M7DC56</accession>
<protein>
    <recommendedName>
        <fullName evidence="5">SnoaL-like domain-containing protein</fullName>
    </recommendedName>
</protein>
<gene>
    <name evidence="2" type="ORF">D0862_11154</name>
    <name evidence="1" type="ORF">D0864_12899</name>
</gene>
<proteinExistence type="predicted"/>
<name>A0A3M7DC56_HORWE</name>
<dbReference type="InterPro" id="IPR050977">
    <property type="entry name" value="Fungal_Meroterpenoid_Isomerase"/>
</dbReference>
<evidence type="ECO:0000313" key="3">
    <source>
        <dbReference type="Proteomes" id="UP000269539"/>
    </source>
</evidence>
<dbReference type="EMBL" id="QWIO01002128">
    <property type="protein sequence ID" value="RMY61657.1"/>
    <property type="molecule type" value="Genomic_DNA"/>
</dbReference>
<dbReference type="SUPFAM" id="SSF54427">
    <property type="entry name" value="NTF2-like"/>
    <property type="match status" value="1"/>
</dbReference>
<dbReference type="Gene3D" id="3.10.450.50">
    <property type="match status" value="1"/>
</dbReference>
<dbReference type="VEuPathDB" id="FungiDB:BTJ68_07094"/>
<dbReference type="PANTHER" id="PTHR39598:SF1">
    <property type="entry name" value="AUSTINOID BIOSYNTHESIS CLUSTERS PROTEIN F-RELATED"/>
    <property type="match status" value="1"/>
</dbReference>
<evidence type="ECO:0008006" key="5">
    <source>
        <dbReference type="Google" id="ProtNLM"/>
    </source>
</evidence>
<dbReference type="PANTHER" id="PTHR39598">
    <property type="entry name" value="AUSTINOL SYNTHESIS PROTEIN F-RELATED"/>
    <property type="match status" value="1"/>
</dbReference>
<evidence type="ECO:0000313" key="2">
    <source>
        <dbReference type="EMBL" id="RMY85490.1"/>
    </source>
</evidence>
<evidence type="ECO:0000313" key="4">
    <source>
        <dbReference type="Proteomes" id="UP000281468"/>
    </source>
</evidence>
<dbReference type="Proteomes" id="UP000269539">
    <property type="component" value="Unassembled WGS sequence"/>
</dbReference>
<dbReference type="AlphaFoldDB" id="A0A3M7DC56"/>
<evidence type="ECO:0000313" key="1">
    <source>
        <dbReference type="EMBL" id="RMY61657.1"/>
    </source>
</evidence>
<dbReference type="EMBL" id="QWIQ01000473">
    <property type="protein sequence ID" value="RMY85490.1"/>
    <property type="molecule type" value="Genomic_DNA"/>
</dbReference>
<dbReference type="Proteomes" id="UP000281468">
    <property type="component" value="Unassembled WGS sequence"/>
</dbReference>
<dbReference type="InterPro" id="IPR032710">
    <property type="entry name" value="NTF2-like_dom_sf"/>
</dbReference>
<sequence length="175" mass="20156">MSTLLANMKHTAHAVCDGYERWDMDAVMAPRAQDCIHHLRPKSLARPLRNNEQYRAYFYTVQTLFHDFKLEVADQVFDESQKKAALHVFGSASSPVGMYEQEYTWFLTFNEDGTKVKRMEEMIDSSYLAEFFKRLYDYVEVGGGQGEAWADSVRAAYEESGGEAQSNHSRRKSDN</sequence>
<comment type="caution">
    <text evidence="1">The sequence shown here is derived from an EMBL/GenBank/DDBJ whole genome shotgun (WGS) entry which is preliminary data.</text>
</comment>
<organism evidence="1 3">
    <name type="scientific">Hortaea werneckii</name>
    <name type="common">Black yeast</name>
    <name type="synonym">Cladosporium werneckii</name>
    <dbReference type="NCBI Taxonomy" id="91943"/>
    <lineage>
        <taxon>Eukaryota</taxon>
        <taxon>Fungi</taxon>
        <taxon>Dikarya</taxon>
        <taxon>Ascomycota</taxon>
        <taxon>Pezizomycotina</taxon>
        <taxon>Dothideomycetes</taxon>
        <taxon>Dothideomycetidae</taxon>
        <taxon>Mycosphaerellales</taxon>
        <taxon>Teratosphaeriaceae</taxon>
        <taxon>Hortaea</taxon>
    </lineage>
</organism>
<reference evidence="3 4" key="1">
    <citation type="journal article" date="2018" name="BMC Genomics">
        <title>Genomic evidence for intraspecific hybridization in a clonal and extremely halotolerant yeast.</title>
        <authorList>
            <person name="Gostincar C."/>
            <person name="Stajich J.E."/>
            <person name="Zupancic J."/>
            <person name="Zalar P."/>
            <person name="Gunde-Cimerman N."/>
        </authorList>
    </citation>
    <scope>NUCLEOTIDE SEQUENCE [LARGE SCALE GENOMIC DNA]</scope>
    <source>
        <strain evidence="1 3">EXF-10513</strain>
        <strain evidence="2 4">EXF-171</strain>
    </source>
</reference>